<organism evidence="2 3">
    <name type="scientific">Paramicrobacterium humi</name>
    <dbReference type="NCBI Taxonomy" id="640635"/>
    <lineage>
        <taxon>Bacteria</taxon>
        <taxon>Bacillati</taxon>
        <taxon>Actinomycetota</taxon>
        <taxon>Actinomycetes</taxon>
        <taxon>Micrococcales</taxon>
        <taxon>Microbacteriaceae</taxon>
        <taxon>Paramicrobacterium</taxon>
    </lineage>
</organism>
<evidence type="ECO:0000313" key="3">
    <source>
        <dbReference type="Proteomes" id="UP000199183"/>
    </source>
</evidence>
<keyword evidence="1" id="KW-0732">Signal</keyword>
<evidence type="ECO:0000256" key="1">
    <source>
        <dbReference type="SAM" id="SignalP"/>
    </source>
</evidence>
<dbReference type="RefSeq" id="WP_143033948.1">
    <property type="nucleotide sequence ID" value="NZ_FNRY01000001.1"/>
</dbReference>
<evidence type="ECO:0000313" key="2">
    <source>
        <dbReference type="EMBL" id="SEB49262.1"/>
    </source>
</evidence>
<proteinExistence type="predicted"/>
<evidence type="ECO:0008006" key="4">
    <source>
        <dbReference type="Google" id="ProtNLM"/>
    </source>
</evidence>
<accession>A0A1H4JUE9</accession>
<reference evidence="2 3" key="1">
    <citation type="submission" date="2016-10" db="EMBL/GenBank/DDBJ databases">
        <authorList>
            <person name="de Groot N.N."/>
        </authorList>
    </citation>
    <scope>NUCLEOTIDE SEQUENCE [LARGE SCALE GENOMIC DNA]</scope>
    <source>
        <strain evidence="2 3">DSM 21799</strain>
    </source>
</reference>
<dbReference type="EMBL" id="FNRY01000001">
    <property type="protein sequence ID" value="SEB49262.1"/>
    <property type="molecule type" value="Genomic_DNA"/>
</dbReference>
<gene>
    <name evidence="2" type="ORF">SAMN04489806_0843</name>
</gene>
<feature type="signal peptide" evidence="1">
    <location>
        <begin position="1"/>
        <end position="22"/>
    </location>
</feature>
<protein>
    <recommendedName>
        <fullName evidence="4">DUF4333 domain-containing protein</fullName>
    </recommendedName>
</protein>
<dbReference type="OrthoDB" id="4952992at2"/>
<dbReference type="PROSITE" id="PS51257">
    <property type="entry name" value="PROKAR_LIPOPROTEIN"/>
    <property type="match status" value="1"/>
</dbReference>
<dbReference type="AlphaFoldDB" id="A0A1H4JUE9"/>
<name>A0A1H4JUE9_9MICO</name>
<dbReference type="Proteomes" id="UP000199183">
    <property type="component" value="Unassembled WGS sequence"/>
</dbReference>
<sequence>MPGRTRTALAAMMGAFAVALLAGCQSSEGPFASGATAELPAGFSSDEFDSSSVRLLGADSEGYEYFAAKKKDSSGEDSCVMIVPPGEEGAAVCSGRLPVAGISHDVRVMLSDVPVKENSESETIGDFLQVARTD</sequence>
<keyword evidence="3" id="KW-1185">Reference proteome</keyword>
<feature type="chain" id="PRO_5039068863" description="DUF4333 domain-containing protein" evidence="1">
    <location>
        <begin position="23"/>
        <end position="134"/>
    </location>
</feature>